<dbReference type="InterPro" id="IPR000408">
    <property type="entry name" value="Reg_chr_condens"/>
</dbReference>
<feature type="chain" id="PRO_5047151365" description="SLH domain-containing protein" evidence="1">
    <location>
        <begin position="28"/>
        <end position="506"/>
    </location>
</feature>
<sequence>MFKAFATFSTVALFVSSLFTFAPPVEAADASWVKQVEVFDDGSYILKSNGDLMYWDGNELKKVTGHITSISEDGDEMAVKDNGNLIELSRDTYKTIKLPEKVGKVKQVLEKKYVVNQIDELWNTEKETKLLDNVNEAVSGANHVLALTNDGTLWSWGGDNWGSLGNGTKNSNDTPEIVLKNISKIAAYMNNSAAINSNGELYLWGQVNYNNEIGNDQTPQKVLDNVKDFSLTETCAAITNNNELYMWGNGSSGQLGNDTEESLKAPTLIMGKVKYVDVSSEKTIAIRENGEVWGWGNKNYFYEKSADYYIKTPIKLIDAQPIPVFPVTGKYKMSSSWAQSELPKAEEIGLLIPVIQYNLNKSITREQFSEVVIKYYEAMIGKNVPEQAKNPFLDTKNKQVIKAYNLGIVNGISKDRFEPSKSITREEICVMLKRALDKARPNFEYNYTYSRFEDESKFASFAQEPIKYLRSLGVVKGDSNNLFNPRAKTTIEEAVIMSYRLFEITD</sequence>
<dbReference type="InterPro" id="IPR009091">
    <property type="entry name" value="RCC1/BLIP-II"/>
</dbReference>
<dbReference type="Pfam" id="PF00415">
    <property type="entry name" value="RCC1"/>
    <property type="match status" value="1"/>
</dbReference>
<dbReference type="InterPro" id="IPR051553">
    <property type="entry name" value="Ran_GTPase-activating"/>
</dbReference>
<dbReference type="Proteomes" id="UP000187158">
    <property type="component" value="Unassembled WGS sequence"/>
</dbReference>
<comment type="caution">
    <text evidence="3">The sequence shown here is derived from an EMBL/GenBank/DDBJ whole genome shotgun (WGS) entry which is preliminary data.</text>
</comment>
<dbReference type="PROSITE" id="PS50012">
    <property type="entry name" value="RCC1_3"/>
    <property type="match status" value="2"/>
</dbReference>
<gene>
    <name evidence="3" type="ORF">BSO21_10835</name>
</gene>
<feature type="signal peptide" evidence="1">
    <location>
        <begin position="1"/>
        <end position="27"/>
    </location>
</feature>
<dbReference type="PROSITE" id="PS51272">
    <property type="entry name" value="SLH"/>
    <property type="match status" value="2"/>
</dbReference>
<evidence type="ECO:0000313" key="3">
    <source>
        <dbReference type="EMBL" id="OMD34652.1"/>
    </source>
</evidence>
<keyword evidence="4" id="KW-1185">Reference proteome</keyword>
<dbReference type="InterPro" id="IPR001119">
    <property type="entry name" value="SLH_dom"/>
</dbReference>
<dbReference type="PANTHER" id="PTHR45982">
    <property type="entry name" value="REGULATOR OF CHROMOSOME CONDENSATION"/>
    <property type="match status" value="1"/>
</dbReference>
<name>A0ABX3GT27_9BACL</name>
<evidence type="ECO:0000259" key="2">
    <source>
        <dbReference type="PROSITE" id="PS51272"/>
    </source>
</evidence>
<evidence type="ECO:0000313" key="4">
    <source>
        <dbReference type="Proteomes" id="UP000187158"/>
    </source>
</evidence>
<proteinExistence type="predicted"/>
<dbReference type="PANTHER" id="PTHR45982:SF1">
    <property type="entry name" value="REGULATOR OF CHROMOSOME CONDENSATION"/>
    <property type="match status" value="1"/>
</dbReference>
<feature type="domain" description="SLH" evidence="2">
    <location>
        <begin position="449"/>
        <end position="506"/>
    </location>
</feature>
<dbReference type="Pfam" id="PF13540">
    <property type="entry name" value="RCC1_2"/>
    <property type="match status" value="1"/>
</dbReference>
<dbReference type="RefSeq" id="WP_076218661.1">
    <property type="nucleotide sequence ID" value="NZ_MPVP01000050.1"/>
</dbReference>
<feature type="domain" description="SLH" evidence="2">
    <location>
        <begin position="383"/>
        <end position="446"/>
    </location>
</feature>
<organism evidence="3 4">
    <name type="scientific">Paenibacillus odorifer</name>
    <dbReference type="NCBI Taxonomy" id="189426"/>
    <lineage>
        <taxon>Bacteria</taxon>
        <taxon>Bacillati</taxon>
        <taxon>Bacillota</taxon>
        <taxon>Bacilli</taxon>
        <taxon>Bacillales</taxon>
        <taxon>Paenibacillaceae</taxon>
        <taxon>Paenibacillus</taxon>
    </lineage>
</organism>
<dbReference type="SUPFAM" id="SSF50985">
    <property type="entry name" value="RCC1/BLIP-II"/>
    <property type="match status" value="1"/>
</dbReference>
<accession>A0ABX3GT27</accession>
<dbReference type="Pfam" id="PF00395">
    <property type="entry name" value="SLH"/>
    <property type="match status" value="2"/>
</dbReference>
<reference evidence="3 4" key="1">
    <citation type="submission" date="2016-11" db="EMBL/GenBank/DDBJ databases">
        <title>Paenibacillus species isolates.</title>
        <authorList>
            <person name="Beno S.M."/>
        </authorList>
    </citation>
    <scope>NUCLEOTIDE SEQUENCE [LARGE SCALE GENOMIC DNA]</scope>
    <source>
        <strain evidence="3 4">FSL H7-0433</strain>
    </source>
</reference>
<protein>
    <recommendedName>
        <fullName evidence="2">SLH domain-containing protein</fullName>
    </recommendedName>
</protein>
<dbReference type="Gene3D" id="2.130.10.30">
    <property type="entry name" value="Regulator of chromosome condensation 1/beta-lactamase-inhibitor protein II"/>
    <property type="match status" value="1"/>
</dbReference>
<evidence type="ECO:0000256" key="1">
    <source>
        <dbReference type="SAM" id="SignalP"/>
    </source>
</evidence>
<keyword evidence="1" id="KW-0732">Signal</keyword>
<dbReference type="EMBL" id="MPVP01000050">
    <property type="protein sequence ID" value="OMD34652.1"/>
    <property type="molecule type" value="Genomic_DNA"/>
</dbReference>